<sequence>MAHLAVCIFLPGVCICAASGCHVCSTFPVMDVFLSFSGDATQEMRSAQYPTPAELDAYAKKVANKPLTIKIFPSSVKVPQRKHVRRTVNGLDTSSERYSPYPSQVSTANGLLAVVKAPGKGILKEFDGSRARFVPAVVMNPQGGPYGTPSTLAMSQTVPRAQTQLLVQKNLPRAPLLQAQQGLPPHPPQTVGPGPAAGAGPPAPGDLMQPLRPPPGTQAPCKLPDADAPPNVTVSTSTIPLSMAASLHQNRPGDLSSIVHQISRFCQARASSSATSVCEGQIANPSPISRSQLLSASSRVCSHNPVLGPLPSCALAPAPLMTLPNMGAVNQMPAYHDMKRQAHPHLAQTQLPQQAQMPHWTQQRLGHLHPLADGPHPAKSHPIRDGAARPGFSATSVSYPQDLCVGRPSGLKPLVDKPTPSPPVSAMPGAVSYINGQFVPPPWNGVLPTPNSDSSGSQDLAMAFHGGLSGVSMDCTPGIQYRTGAGGAHTNLMQPVEYMGGDLQAACFREQSGGMMGKMASGNTQNVHVHHPGYR</sequence>
<name>A0A4W4DVA6_ELEEL</name>
<reference evidence="3" key="4">
    <citation type="submission" date="2025-08" db="UniProtKB">
        <authorList>
            <consortium name="Ensembl"/>
        </authorList>
    </citation>
    <scope>IDENTIFICATION</scope>
</reference>
<dbReference type="GeneTree" id="ENSGT00530000063811"/>
<evidence type="ECO:0000313" key="4">
    <source>
        <dbReference type="Proteomes" id="UP000314983"/>
    </source>
</evidence>
<dbReference type="InterPro" id="IPR029340">
    <property type="entry name" value="FAM222"/>
</dbReference>
<evidence type="ECO:0000256" key="1">
    <source>
        <dbReference type="SAM" id="MobiDB-lite"/>
    </source>
</evidence>
<reference evidence="3" key="5">
    <citation type="submission" date="2025-09" db="UniProtKB">
        <authorList>
            <consortium name="Ensembl"/>
        </authorList>
    </citation>
    <scope>IDENTIFICATION</scope>
</reference>
<reference evidence="4" key="1">
    <citation type="journal article" date="2014" name="Science">
        <title>Nonhuman genetics. Genomic basis for the convergent evolution of electric organs.</title>
        <authorList>
            <person name="Gallant J.R."/>
            <person name="Traeger L.L."/>
            <person name="Volkening J.D."/>
            <person name="Moffett H."/>
            <person name="Chen P.H."/>
            <person name="Novina C.D."/>
            <person name="Phillips G.N.Jr."/>
            <person name="Anand R."/>
            <person name="Wells G.B."/>
            <person name="Pinch M."/>
            <person name="Guth R."/>
            <person name="Unguez G.A."/>
            <person name="Albert J.S."/>
            <person name="Zakon H.H."/>
            <person name="Samanta M.P."/>
            <person name="Sussman M.R."/>
        </authorList>
    </citation>
    <scope>NUCLEOTIDE SEQUENCE [LARGE SCALE GENOMIC DNA]</scope>
</reference>
<protein>
    <submittedName>
        <fullName evidence="3">Family with sequence similarity 222 member Bb</fullName>
    </submittedName>
</protein>
<keyword evidence="2" id="KW-0732">Signal</keyword>
<evidence type="ECO:0000313" key="3">
    <source>
        <dbReference type="Ensembl" id="ENSEEEP00000003325.2"/>
    </source>
</evidence>
<reference evidence="3" key="3">
    <citation type="submission" date="2020-05" db="EMBL/GenBank/DDBJ databases">
        <title>Electrophorus electricus (electric eel) genome, fEleEle1, primary haplotype.</title>
        <authorList>
            <person name="Myers G."/>
            <person name="Meyer A."/>
            <person name="Fedrigo O."/>
            <person name="Formenti G."/>
            <person name="Rhie A."/>
            <person name="Tracey A."/>
            <person name="Sims Y."/>
            <person name="Jarvis E.D."/>
        </authorList>
    </citation>
    <scope>NUCLEOTIDE SEQUENCE [LARGE SCALE GENOMIC DNA]</scope>
</reference>
<dbReference type="PANTHER" id="PTHR16070:SF1">
    <property type="entry name" value="PROTEIN FAM222B"/>
    <property type="match status" value="1"/>
</dbReference>
<proteinExistence type="predicted"/>
<feature type="signal peptide" evidence="2">
    <location>
        <begin position="1"/>
        <end position="20"/>
    </location>
</feature>
<dbReference type="PANTHER" id="PTHR16070">
    <property type="entry name" value="PROTEIN FAM222A-RELATED"/>
    <property type="match status" value="1"/>
</dbReference>
<dbReference type="Proteomes" id="UP000314983">
    <property type="component" value="Chromosome 15"/>
</dbReference>
<feature type="compositionally biased region" description="Low complexity" evidence="1">
    <location>
        <begin position="191"/>
        <end position="200"/>
    </location>
</feature>
<feature type="region of interest" description="Disordered" evidence="1">
    <location>
        <begin position="178"/>
        <end position="221"/>
    </location>
</feature>
<dbReference type="AlphaFoldDB" id="A0A4W4DVA6"/>
<feature type="region of interest" description="Disordered" evidence="1">
    <location>
        <begin position="371"/>
        <end position="390"/>
    </location>
</feature>
<keyword evidence="4" id="KW-1185">Reference proteome</keyword>
<accession>A0A4W4DVA6</accession>
<dbReference type="Ensembl" id="ENSEEET00000003375.2">
    <property type="protein sequence ID" value="ENSEEEP00000003325.2"/>
    <property type="gene ID" value="ENSEEEG00000001875.2"/>
</dbReference>
<organism evidence="3 4">
    <name type="scientific">Electrophorus electricus</name>
    <name type="common">Electric eel</name>
    <name type="synonym">Gymnotus electricus</name>
    <dbReference type="NCBI Taxonomy" id="8005"/>
    <lineage>
        <taxon>Eukaryota</taxon>
        <taxon>Metazoa</taxon>
        <taxon>Chordata</taxon>
        <taxon>Craniata</taxon>
        <taxon>Vertebrata</taxon>
        <taxon>Euteleostomi</taxon>
        <taxon>Actinopterygii</taxon>
        <taxon>Neopterygii</taxon>
        <taxon>Teleostei</taxon>
        <taxon>Ostariophysi</taxon>
        <taxon>Gymnotiformes</taxon>
        <taxon>Gymnotoidei</taxon>
        <taxon>Gymnotidae</taxon>
        <taxon>Electrophorus</taxon>
    </lineage>
</organism>
<dbReference type="Pfam" id="PF15258">
    <property type="entry name" value="FAM222A"/>
    <property type="match status" value="1"/>
</dbReference>
<feature type="chain" id="PRO_5044188013" evidence="2">
    <location>
        <begin position="21"/>
        <end position="535"/>
    </location>
</feature>
<reference evidence="4" key="2">
    <citation type="journal article" date="2017" name="Sci. Adv.">
        <title>A tail of two voltages: Proteomic comparison of the three electric organs of the electric eel.</title>
        <authorList>
            <person name="Traeger L.L."/>
            <person name="Sabat G."/>
            <person name="Barrett-Wilt G.A."/>
            <person name="Wells G.B."/>
            <person name="Sussman M.R."/>
        </authorList>
    </citation>
    <scope>NUCLEOTIDE SEQUENCE [LARGE SCALE GENOMIC DNA]</scope>
</reference>
<evidence type="ECO:0000256" key="2">
    <source>
        <dbReference type="SAM" id="SignalP"/>
    </source>
</evidence>